<accession>R9GXC7</accession>
<comment type="caution">
    <text evidence="1">The sequence shown here is derived from an EMBL/GenBank/DDBJ whole genome shotgun (WGS) entry which is preliminary data.</text>
</comment>
<name>R9GXC7_9SPHI</name>
<dbReference type="Proteomes" id="UP000014174">
    <property type="component" value="Unassembled WGS sequence"/>
</dbReference>
<protein>
    <submittedName>
        <fullName evidence="1">Uncharacterized protein</fullName>
    </submittedName>
</protein>
<dbReference type="AlphaFoldDB" id="R9GXC7"/>
<organism evidence="1 2">
    <name type="scientific">Arcticibacter svalbardensis MN12-7</name>
    <dbReference type="NCBI Taxonomy" id="1150600"/>
    <lineage>
        <taxon>Bacteria</taxon>
        <taxon>Pseudomonadati</taxon>
        <taxon>Bacteroidota</taxon>
        <taxon>Sphingobacteriia</taxon>
        <taxon>Sphingobacteriales</taxon>
        <taxon>Sphingobacteriaceae</taxon>
        <taxon>Arcticibacter</taxon>
    </lineage>
</organism>
<proteinExistence type="predicted"/>
<dbReference type="EMBL" id="AQPN01000020">
    <property type="protein sequence ID" value="EOR96318.1"/>
    <property type="molecule type" value="Genomic_DNA"/>
</dbReference>
<gene>
    <name evidence="1" type="ORF">ADIARSV_0553</name>
</gene>
<keyword evidence="2" id="KW-1185">Reference proteome</keyword>
<evidence type="ECO:0000313" key="1">
    <source>
        <dbReference type="EMBL" id="EOR96318.1"/>
    </source>
</evidence>
<sequence length="40" mass="4851">MKIEKVYGRICLIQLGQRHIRDKNWTQLAYMSVLEHNRHA</sequence>
<evidence type="ECO:0000313" key="2">
    <source>
        <dbReference type="Proteomes" id="UP000014174"/>
    </source>
</evidence>
<reference evidence="1 2" key="1">
    <citation type="journal article" date="2013" name="Genome Announc.">
        <title>Draft Genome Sequence of Arcticibacter svalbardensis Strain MN12-7T, a Member of the Family Sphingobacteriaceae Isolated from an Arctic Soil Sample.</title>
        <authorList>
            <person name="Shivaji S."/>
            <person name="Ara S."/>
            <person name="Prasad S."/>
            <person name="Manasa B.P."/>
            <person name="Begum Z."/>
            <person name="Singh A."/>
            <person name="Kumar Pinnaka A."/>
        </authorList>
    </citation>
    <scope>NUCLEOTIDE SEQUENCE [LARGE SCALE GENOMIC DNA]</scope>
    <source>
        <strain evidence="1 2">MN12-7</strain>
    </source>
</reference>